<dbReference type="RefSeq" id="WP_235214208.1">
    <property type="nucleotide sequence ID" value="NZ_CP006704.1"/>
</dbReference>
<accession>A0A076PVW8</accession>
<sequence length="159" mass="17732">MKTKPVFQTNELGYFIGITEAYESPLEPDIFLIPAGAYEDEPPDRNEPGVTCWRRVDGTWKLEDIPKPPESPPPEKPKVCSPAQGLVALFAIKRITEDDVLAAIAHIPDEVQRYTVKIGYQRATTWERGSPAMQTMAQLLQLSESDLDELFVYAVGVAV</sequence>
<evidence type="ECO:0000313" key="1">
    <source>
        <dbReference type="EMBL" id="AIJ48856.1"/>
    </source>
</evidence>
<name>A0A076PVW8_COMTE</name>
<gene>
    <name evidence="1" type="ORF">O987_23885</name>
</gene>
<dbReference type="Proteomes" id="UP000028782">
    <property type="component" value="Chromosome"/>
</dbReference>
<dbReference type="EMBL" id="CP006704">
    <property type="protein sequence ID" value="AIJ48856.1"/>
    <property type="molecule type" value="Genomic_DNA"/>
</dbReference>
<proteinExistence type="predicted"/>
<organism evidence="1 2">
    <name type="scientific">Comamonas testosteroni TK102</name>
    <dbReference type="NCBI Taxonomy" id="1392005"/>
    <lineage>
        <taxon>Bacteria</taxon>
        <taxon>Pseudomonadati</taxon>
        <taxon>Pseudomonadota</taxon>
        <taxon>Betaproteobacteria</taxon>
        <taxon>Burkholderiales</taxon>
        <taxon>Comamonadaceae</taxon>
        <taxon>Comamonas</taxon>
    </lineage>
</organism>
<reference evidence="1 2" key="1">
    <citation type="journal article" date="2014" name="Genome Announc.">
        <title>Complete Genome Sequence of Polychlorinated Biphenyl Degrader Comamonas testosteroni TK102 (NBRC 109938).</title>
        <authorList>
            <person name="Fukuda K."/>
            <person name="Hosoyama A."/>
            <person name="Tsuchikane K."/>
            <person name="Ohji S."/>
            <person name="Yamazoe A."/>
            <person name="Fujita N."/>
            <person name="Shintani M."/>
            <person name="Kimbara K."/>
        </authorList>
    </citation>
    <scope>NUCLEOTIDE SEQUENCE [LARGE SCALE GENOMIC DNA]</scope>
    <source>
        <strain evidence="1">TK102</strain>
    </source>
</reference>
<evidence type="ECO:0000313" key="2">
    <source>
        <dbReference type="Proteomes" id="UP000028782"/>
    </source>
</evidence>
<dbReference type="HOGENOM" id="CLU_1657840_0_0_4"/>
<dbReference type="AlphaFoldDB" id="A0A076PVW8"/>
<protein>
    <submittedName>
        <fullName evidence="1">Uncharacterized protein</fullName>
    </submittedName>
</protein>
<dbReference type="KEGG" id="ctes:O987_23885"/>